<organism evidence="5 6">
    <name type="scientific">Mangrovibacillus cuniculi</name>
    <dbReference type="NCBI Taxonomy" id="2593652"/>
    <lineage>
        <taxon>Bacteria</taxon>
        <taxon>Bacillati</taxon>
        <taxon>Bacillota</taxon>
        <taxon>Bacilli</taxon>
        <taxon>Bacillales</taxon>
        <taxon>Bacillaceae</taxon>
        <taxon>Mangrovibacillus</taxon>
    </lineage>
</organism>
<dbReference type="InterPro" id="IPR016694">
    <property type="entry name" value="UCP017292"/>
</dbReference>
<keyword evidence="6" id="KW-1185">Reference proteome</keyword>
<proteinExistence type="predicted"/>
<dbReference type="PANTHER" id="PTHR28082:SF1">
    <property type="entry name" value="HELPER OF TIM PROTEIN 13"/>
    <property type="match status" value="1"/>
</dbReference>
<sequence>MDKETRCKHYHSEVDRIAIKFACCETYYPCYKCHEELVDHKPIRMKLSQGNELGVLCGACYTELTINEYLHANNQCPKCSKSFNPGCKLHNDLYWEDDL</sequence>
<reference evidence="5 6" key="1">
    <citation type="submission" date="2019-07" db="EMBL/GenBank/DDBJ databases">
        <title>Genome sequence of 2 isolates from Red Sea Mangroves.</title>
        <authorList>
            <person name="Sefrji F."/>
            <person name="Michoud G."/>
            <person name="Merlino G."/>
            <person name="Daffonchio D."/>
        </authorList>
    </citation>
    <scope>NUCLEOTIDE SEQUENCE [LARGE SCALE GENOMIC DNA]</scope>
    <source>
        <strain evidence="5 6">R1DC41</strain>
    </source>
</reference>
<dbReference type="AlphaFoldDB" id="A0A7S8HHB1"/>
<gene>
    <name evidence="5" type="ORF">G8O30_01345</name>
</gene>
<dbReference type="EMBL" id="CP049742">
    <property type="protein sequence ID" value="QPC48320.1"/>
    <property type="molecule type" value="Genomic_DNA"/>
</dbReference>
<accession>A0A7S8HHB1</accession>
<dbReference type="Pfam" id="PF05495">
    <property type="entry name" value="zf-CHY"/>
    <property type="match status" value="1"/>
</dbReference>
<keyword evidence="2" id="KW-0863">Zinc-finger</keyword>
<dbReference type="GO" id="GO:0008270">
    <property type="term" value="F:zinc ion binding"/>
    <property type="evidence" value="ECO:0007669"/>
    <property type="project" value="UniProtKB-KW"/>
</dbReference>
<dbReference type="PANTHER" id="PTHR28082">
    <property type="entry name" value="ZINC FINGER PROTEIN"/>
    <property type="match status" value="1"/>
</dbReference>
<evidence type="ECO:0000256" key="2">
    <source>
        <dbReference type="ARBA" id="ARBA00022771"/>
    </source>
</evidence>
<dbReference type="PROSITE" id="PS51266">
    <property type="entry name" value="ZF_CHY"/>
    <property type="match status" value="1"/>
</dbReference>
<evidence type="ECO:0000259" key="4">
    <source>
        <dbReference type="PROSITE" id="PS51266"/>
    </source>
</evidence>
<evidence type="ECO:0000313" key="6">
    <source>
        <dbReference type="Proteomes" id="UP000593626"/>
    </source>
</evidence>
<feature type="domain" description="CHY-type" evidence="4">
    <location>
        <begin position="1"/>
        <end position="81"/>
    </location>
</feature>
<dbReference type="Proteomes" id="UP000593626">
    <property type="component" value="Chromosome"/>
</dbReference>
<dbReference type="InterPro" id="IPR052604">
    <property type="entry name" value="Mito_Tim_assembly_helper"/>
</dbReference>
<dbReference type="GO" id="GO:0045041">
    <property type="term" value="P:protein import into mitochondrial intermembrane space"/>
    <property type="evidence" value="ECO:0007669"/>
    <property type="project" value="TreeGrafter"/>
</dbReference>
<dbReference type="SUPFAM" id="SSF161219">
    <property type="entry name" value="CHY zinc finger-like"/>
    <property type="match status" value="1"/>
</dbReference>
<name>A0A7S8HHB1_9BACI</name>
<keyword evidence="1" id="KW-0479">Metal-binding</keyword>
<dbReference type="InterPro" id="IPR008913">
    <property type="entry name" value="Znf_CHY"/>
</dbReference>
<dbReference type="InterPro" id="IPR037274">
    <property type="entry name" value="Znf_CHY_sf"/>
</dbReference>
<evidence type="ECO:0000313" key="5">
    <source>
        <dbReference type="EMBL" id="QPC48320.1"/>
    </source>
</evidence>
<evidence type="ECO:0000256" key="1">
    <source>
        <dbReference type="ARBA" id="ARBA00022723"/>
    </source>
</evidence>
<dbReference type="PIRSF" id="PIRSF017292">
    <property type="entry name" value="UCP017292_Znf_CHY"/>
    <property type="match status" value="1"/>
</dbReference>
<keyword evidence="3" id="KW-0862">Zinc</keyword>
<dbReference type="KEGG" id="mcui:G8O30_01345"/>
<protein>
    <recommendedName>
        <fullName evidence="4">CHY-type domain-containing protein</fullName>
    </recommendedName>
</protein>
<evidence type="ECO:0000256" key="3">
    <source>
        <dbReference type="ARBA" id="ARBA00022833"/>
    </source>
</evidence>